<accession>A0A369KY90</accession>
<evidence type="ECO:0000256" key="5">
    <source>
        <dbReference type="ARBA" id="ARBA00023049"/>
    </source>
</evidence>
<dbReference type="InterPro" id="IPR024079">
    <property type="entry name" value="MetalloPept_cat_dom_sf"/>
</dbReference>
<comment type="caution">
    <text evidence="6">Lacks conserved residue(s) required for the propagation of feature annotation.</text>
</comment>
<dbReference type="PRINTS" id="PR00480">
    <property type="entry name" value="ASTACIN"/>
</dbReference>
<dbReference type="EMBL" id="QOVW01000051">
    <property type="protein sequence ID" value="RDB36674.1"/>
    <property type="molecule type" value="Genomic_DNA"/>
</dbReference>
<evidence type="ECO:0000256" key="7">
    <source>
        <dbReference type="SAM" id="SignalP"/>
    </source>
</evidence>
<comment type="cofactor">
    <cofactor evidence="6">
        <name>Zn(2+)</name>
        <dbReference type="ChEBI" id="CHEBI:29105"/>
    </cofactor>
    <text evidence="6">Binds 1 zinc ion per subunit.</text>
</comment>
<evidence type="ECO:0000256" key="6">
    <source>
        <dbReference type="PROSITE-ProRule" id="PRU01211"/>
    </source>
</evidence>
<feature type="binding site" evidence="6">
    <location>
        <position position="131"/>
    </location>
    <ligand>
        <name>Zn(2+)</name>
        <dbReference type="ChEBI" id="CHEBI:29105"/>
        <note>catalytic</note>
    </ligand>
</feature>
<evidence type="ECO:0000256" key="3">
    <source>
        <dbReference type="ARBA" id="ARBA00022801"/>
    </source>
</evidence>
<comment type="caution">
    <text evidence="9">The sequence shown here is derived from an EMBL/GenBank/DDBJ whole genome shotgun (WGS) entry which is preliminary data.</text>
</comment>
<keyword evidence="2 6" id="KW-0479">Metal-binding</keyword>
<dbReference type="Proteomes" id="UP000253934">
    <property type="component" value="Unassembled WGS sequence"/>
</dbReference>
<feature type="binding site" evidence="6">
    <location>
        <position position="137"/>
    </location>
    <ligand>
        <name>Zn(2+)</name>
        <dbReference type="ChEBI" id="CHEBI:29105"/>
        <note>catalytic</note>
    </ligand>
</feature>
<keyword evidence="3 6" id="KW-0378">Hydrolase</keyword>
<feature type="signal peptide" evidence="7">
    <location>
        <begin position="1"/>
        <end position="19"/>
    </location>
</feature>
<dbReference type="PROSITE" id="PS51864">
    <property type="entry name" value="ASTACIN"/>
    <property type="match status" value="1"/>
</dbReference>
<reference evidence="9" key="1">
    <citation type="submission" date="2018-04" db="EMBL/GenBank/DDBJ databases">
        <title>Draft genome sequence of the Candidatus Spirobacillus cienkowskii, a pathogen of freshwater Daphnia species, reconstructed from hemolymph metagenomic reads.</title>
        <authorList>
            <person name="Bresciani L."/>
            <person name="Lemos L.N."/>
            <person name="Wale N."/>
            <person name="Lin J.Y."/>
            <person name="Fernandes G.R."/>
            <person name="Duffy M.A."/>
            <person name="Rodrigues J.M."/>
        </authorList>
    </citation>
    <scope>NUCLEOTIDE SEQUENCE [LARGE SCALE GENOMIC DNA]</scope>
    <source>
        <strain evidence="9">Binning01</strain>
    </source>
</reference>
<feature type="chain" id="PRO_5016680311" description="Peptidase M12A domain-containing protein" evidence="7">
    <location>
        <begin position="20"/>
        <end position="235"/>
    </location>
</feature>
<dbReference type="GO" id="GO:0006508">
    <property type="term" value="P:proteolysis"/>
    <property type="evidence" value="ECO:0007669"/>
    <property type="project" value="UniProtKB-KW"/>
</dbReference>
<evidence type="ECO:0000313" key="10">
    <source>
        <dbReference type="Proteomes" id="UP000253934"/>
    </source>
</evidence>
<evidence type="ECO:0000256" key="4">
    <source>
        <dbReference type="ARBA" id="ARBA00022833"/>
    </source>
</evidence>
<evidence type="ECO:0000313" key="9">
    <source>
        <dbReference type="EMBL" id="RDB36674.1"/>
    </source>
</evidence>
<keyword evidence="5 6" id="KW-0482">Metalloprotease</keyword>
<gene>
    <name evidence="9" type="ORF">DCC88_03885</name>
</gene>
<dbReference type="SUPFAM" id="SSF55486">
    <property type="entry name" value="Metalloproteases ('zincins'), catalytic domain"/>
    <property type="match status" value="1"/>
</dbReference>
<proteinExistence type="predicted"/>
<keyword evidence="1 6" id="KW-0645">Protease</keyword>
<keyword evidence="7" id="KW-0732">Signal</keyword>
<dbReference type="GO" id="GO:0008270">
    <property type="term" value="F:zinc ion binding"/>
    <property type="evidence" value="ECO:0007669"/>
    <property type="project" value="UniProtKB-UniRule"/>
</dbReference>
<feature type="domain" description="Peptidase M12A" evidence="8">
    <location>
        <begin position="28"/>
        <end position="235"/>
    </location>
</feature>
<dbReference type="Gene3D" id="3.40.390.10">
    <property type="entry name" value="Collagenase (Catalytic Domain)"/>
    <property type="match status" value="1"/>
</dbReference>
<sequence length="235" mass="26582">MKLKILLSSLFFMSLNAQANYNFETVTFSLKSAGTSYTWPDGIVYYKINENHFNKNQINMIKNAMKEIESANSNIIFIDVTVGGDSANYINIHSGSNCSARVGYQGNGAQPLSLNTNGCMDHGTILHELMHALGFNHEQSRSDRDSHVHYYPQNVQNGEHYNFDKKGGISLGEYDYDSIMHYGKYSFSSNRNPTLVTINGRAIGVIPEKWTVKYHNFFHTLMVQDNQGQSAHEFD</sequence>
<feature type="binding site" evidence="6">
    <location>
        <position position="127"/>
    </location>
    <ligand>
        <name>Zn(2+)</name>
        <dbReference type="ChEBI" id="CHEBI:29105"/>
        <note>catalytic</note>
    </ligand>
</feature>
<feature type="active site" evidence="6">
    <location>
        <position position="128"/>
    </location>
</feature>
<organism evidence="9 10">
    <name type="scientific">Spirobacillus cienkowskii</name>
    <dbReference type="NCBI Taxonomy" id="495820"/>
    <lineage>
        <taxon>Bacteria</taxon>
        <taxon>Pseudomonadati</taxon>
        <taxon>Bdellovibrionota</taxon>
        <taxon>Oligoflexia</taxon>
        <taxon>Silvanigrellales</taxon>
        <taxon>Spirobacillus</taxon>
    </lineage>
</organism>
<keyword evidence="10" id="KW-1185">Reference proteome</keyword>
<dbReference type="SMART" id="SM00235">
    <property type="entry name" value="ZnMc"/>
    <property type="match status" value="1"/>
</dbReference>
<dbReference type="GO" id="GO:0004222">
    <property type="term" value="F:metalloendopeptidase activity"/>
    <property type="evidence" value="ECO:0007669"/>
    <property type="project" value="UniProtKB-UniRule"/>
</dbReference>
<keyword evidence="4 6" id="KW-0862">Zinc</keyword>
<dbReference type="PANTHER" id="PTHR10127:SF780">
    <property type="entry name" value="METALLOENDOPEPTIDASE"/>
    <property type="match status" value="1"/>
</dbReference>
<dbReference type="PANTHER" id="PTHR10127">
    <property type="entry name" value="DISCOIDIN, CUB, EGF, LAMININ , AND ZINC METALLOPROTEASE DOMAIN CONTAINING"/>
    <property type="match status" value="1"/>
</dbReference>
<evidence type="ECO:0000256" key="2">
    <source>
        <dbReference type="ARBA" id="ARBA00022723"/>
    </source>
</evidence>
<dbReference type="AlphaFoldDB" id="A0A369KY90"/>
<protein>
    <recommendedName>
        <fullName evidence="8">Peptidase M12A domain-containing protein</fullName>
    </recommendedName>
</protein>
<evidence type="ECO:0000256" key="1">
    <source>
        <dbReference type="ARBA" id="ARBA00022670"/>
    </source>
</evidence>
<dbReference type="InterPro" id="IPR006026">
    <property type="entry name" value="Peptidase_Metallo"/>
</dbReference>
<feature type="non-terminal residue" evidence="9">
    <location>
        <position position="235"/>
    </location>
</feature>
<name>A0A369KY90_9BACT</name>
<dbReference type="InterPro" id="IPR001506">
    <property type="entry name" value="Peptidase_M12A"/>
</dbReference>
<evidence type="ECO:0000259" key="8">
    <source>
        <dbReference type="PROSITE" id="PS51864"/>
    </source>
</evidence>
<dbReference type="Pfam" id="PF01400">
    <property type="entry name" value="Astacin"/>
    <property type="match status" value="1"/>
</dbReference>